<accession>A0A0A9F9W5</accession>
<organism evidence="1">
    <name type="scientific">Arundo donax</name>
    <name type="common">Giant reed</name>
    <name type="synonym">Donax arundinaceus</name>
    <dbReference type="NCBI Taxonomy" id="35708"/>
    <lineage>
        <taxon>Eukaryota</taxon>
        <taxon>Viridiplantae</taxon>
        <taxon>Streptophyta</taxon>
        <taxon>Embryophyta</taxon>
        <taxon>Tracheophyta</taxon>
        <taxon>Spermatophyta</taxon>
        <taxon>Magnoliopsida</taxon>
        <taxon>Liliopsida</taxon>
        <taxon>Poales</taxon>
        <taxon>Poaceae</taxon>
        <taxon>PACMAD clade</taxon>
        <taxon>Arundinoideae</taxon>
        <taxon>Arundineae</taxon>
        <taxon>Arundo</taxon>
    </lineage>
</organism>
<sequence length="52" mass="6254">MIIQANKAHSDQYRREHPKHMQMVTIISSMFPFPENVHKETISQGRYIYSNY</sequence>
<reference evidence="1" key="1">
    <citation type="submission" date="2014-09" db="EMBL/GenBank/DDBJ databases">
        <authorList>
            <person name="Magalhaes I.L.F."/>
            <person name="Oliveira U."/>
            <person name="Santos F.R."/>
            <person name="Vidigal T.H.D.A."/>
            <person name="Brescovit A.D."/>
            <person name="Santos A.J."/>
        </authorList>
    </citation>
    <scope>NUCLEOTIDE SEQUENCE</scope>
    <source>
        <tissue evidence="1">Shoot tissue taken approximately 20 cm above the soil surface</tissue>
    </source>
</reference>
<reference evidence="1" key="2">
    <citation type="journal article" date="2015" name="Data Brief">
        <title>Shoot transcriptome of the giant reed, Arundo donax.</title>
        <authorList>
            <person name="Barrero R.A."/>
            <person name="Guerrero F.D."/>
            <person name="Moolhuijzen P."/>
            <person name="Goolsby J.A."/>
            <person name="Tidwell J."/>
            <person name="Bellgard S.E."/>
            <person name="Bellgard M.I."/>
        </authorList>
    </citation>
    <scope>NUCLEOTIDE SEQUENCE</scope>
    <source>
        <tissue evidence="1">Shoot tissue taken approximately 20 cm above the soil surface</tissue>
    </source>
</reference>
<dbReference type="AlphaFoldDB" id="A0A0A9F9W5"/>
<name>A0A0A9F9W5_ARUDO</name>
<protein>
    <submittedName>
        <fullName evidence="1">Uncharacterized protein</fullName>
    </submittedName>
</protein>
<proteinExistence type="predicted"/>
<dbReference type="EMBL" id="GBRH01189887">
    <property type="protein sequence ID" value="JAE08009.1"/>
    <property type="molecule type" value="Transcribed_RNA"/>
</dbReference>
<evidence type="ECO:0000313" key="1">
    <source>
        <dbReference type="EMBL" id="JAE08009.1"/>
    </source>
</evidence>